<sequence>MVVSIPVLPESTYDIIFAGGGTAACVAAGRLAQSAPQLQILILEAGPDTKDNLAHIQPARYVSHMSPNSKTVQVHLDKPTEALGSRQAGFVCGRCLGGGSSVNWAMYTRGSKSDYDAWRDEFHNTGWGFDDLLPLFKKTETFHPTAGLPTHGNDGPLGVSYGGTYFDIGKQFIELAGQIDKNRKADELFDSNDFSSTNVYCRWPKWIDGNTGKRSDVVHNYIYNQHHPNLRIATGASVKRVLLENGLATGVEFHWNDCSPFEDRQKLYTVKAVMMVVVSAGAFGSPAILERSGIGSKTVLENVGVEQIIDLDGVGVNYQDHNIVLTPYYADDDAETLDGIIQNEAREMSAASAEWTKTGQGRMATNGVDVAIKYRPTTEELEQWGLEWKMRWEEDFANKSDKPVMWVGQCSMLLGNLSIRLPTQKYFCIGGFTLYPVARGYVHISSGQNTEAPLDFKSGFFENISDIVPHMWVYKYYREFARRMPVFRGEPAVGHPRFPEGSEAAVVEHGEPFPLDAPTVKYSAEDDRAIEEHMRAEVGTSWHGLGTCSMKPKDQGGVVDSLLNVYGVSNLKVADMSICPGNIGGNTYSTALVIGEKAAEIILKELETKILSSASTDISD</sequence>
<gene>
    <name evidence="7" type="ORF">GYMLUDRAFT_48302</name>
</gene>
<dbReference type="EMBL" id="KN834811">
    <property type="protein sequence ID" value="KIK54916.1"/>
    <property type="molecule type" value="Genomic_DNA"/>
</dbReference>
<dbReference type="Pfam" id="PF00732">
    <property type="entry name" value="GMC_oxred_N"/>
    <property type="match status" value="1"/>
</dbReference>
<accession>A0A0D0BJL7</accession>
<dbReference type="SUPFAM" id="SSF54373">
    <property type="entry name" value="FAD-linked reductases, C-terminal domain"/>
    <property type="match status" value="1"/>
</dbReference>
<feature type="domain" description="Glucose-methanol-choline oxidoreductase N-terminal" evidence="6">
    <location>
        <begin position="281"/>
        <end position="295"/>
    </location>
</feature>
<dbReference type="GO" id="GO:0050660">
    <property type="term" value="F:flavin adenine dinucleotide binding"/>
    <property type="evidence" value="ECO:0007669"/>
    <property type="project" value="InterPro"/>
</dbReference>
<dbReference type="InterPro" id="IPR007867">
    <property type="entry name" value="GMC_OxRtase_C"/>
</dbReference>
<name>A0A0D0BJL7_9AGAR</name>
<evidence type="ECO:0000313" key="8">
    <source>
        <dbReference type="Proteomes" id="UP000053593"/>
    </source>
</evidence>
<dbReference type="Pfam" id="PF05199">
    <property type="entry name" value="GMC_oxred_C"/>
    <property type="match status" value="1"/>
</dbReference>
<dbReference type="PANTHER" id="PTHR11552">
    <property type="entry name" value="GLUCOSE-METHANOL-CHOLINE GMC OXIDOREDUCTASE"/>
    <property type="match status" value="1"/>
</dbReference>
<feature type="binding site" evidence="3">
    <location>
        <begin position="542"/>
        <end position="543"/>
    </location>
    <ligand>
        <name>FAD</name>
        <dbReference type="ChEBI" id="CHEBI:57692"/>
    </ligand>
</feature>
<dbReference type="HOGENOM" id="CLU_002865_5_1_1"/>
<dbReference type="Gene3D" id="3.50.50.60">
    <property type="entry name" value="FAD/NAD(P)-binding domain"/>
    <property type="match status" value="1"/>
</dbReference>
<dbReference type="SUPFAM" id="SSF51905">
    <property type="entry name" value="FAD/NAD(P)-binding domain"/>
    <property type="match status" value="1"/>
</dbReference>
<dbReference type="PIRSF" id="PIRSF000137">
    <property type="entry name" value="Alcohol_oxidase"/>
    <property type="match status" value="1"/>
</dbReference>
<dbReference type="InterPro" id="IPR000172">
    <property type="entry name" value="GMC_OxRdtase_N"/>
</dbReference>
<protein>
    <recommendedName>
        <fullName evidence="5 6">Glucose-methanol-choline oxidoreductase N-terminal domain-containing protein</fullName>
    </recommendedName>
</protein>
<keyword evidence="4" id="KW-0285">Flavoprotein</keyword>
<dbReference type="Gene3D" id="3.30.560.10">
    <property type="entry name" value="Glucose Oxidase, domain 3"/>
    <property type="match status" value="1"/>
</dbReference>
<keyword evidence="8" id="KW-1185">Reference proteome</keyword>
<evidence type="ECO:0000313" key="7">
    <source>
        <dbReference type="EMBL" id="KIK54916.1"/>
    </source>
</evidence>
<dbReference type="PANTHER" id="PTHR11552:SF78">
    <property type="entry name" value="GLUCOSE-METHANOL-CHOLINE OXIDOREDUCTASE N-TERMINAL DOMAIN-CONTAINING PROTEIN"/>
    <property type="match status" value="1"/>
</dbReference>
<keyword evidence="3 4" id="KW-0274">FAD</keyword>
<reference evidence="7 8" key="1">
    <citation type="submission" date="2014-04" db="EMBL/GenBank/DDBJ databases">
        <title>Evolutionary Origins and Diversification of the Mycorrhizal Mutualists.</title>
        <authorList>
            <consortium name="DOE Joint Genome Institute"/>
            <consortium name="Mycorrhizal Genomics Consortium"/>
            <person name="Kohler A."/>
            <person name="Kuo A."/>
            <person name="Nagy L.G."/>
            <person name="Floudas D."/>
            <person name="Copeland A."/>
            <person name="Barry K.W."/>
            <person name="Cichocki N."/>
            <person name="Veneault-Fourrey C."/>
            <person name="LaButti K."/>
            <person name="Lindquist E.A."/>
            <person name="Lipzen A."/>
            <person name="Lundell T."/>
            <person name="Morin E."/>
            <person name="Murat C."/>
            <person name="Riley R."/>
            <person name="Ohm R."/>
            <person name="Sun H."/>
            <person name="Tunlid A."/>
            <person name="Henrissat B."/>
            <person name="Grigoriev I.V."/>
            <person name="Hibbett D.S."/>
            <person name="Martin F."/>
        </authorList>
    </citation>
    <scope>NUCLEOTIDE SEQUENCE [LARGE SCALE GENOMIC DNA]</scope>
    <source>
        <strain evidence="7 8">FD-317 M1</strain>
    </source>
</reference>
<evidence type="ECO:0000256" key="2">
    <source>
        <dbReference type="ARBA" id="ARBA00010790"/>
    </source>
</evidence>
<organism evidence="7 8">
    <name type="scientific">Collybiopsis luxurians FD-317 M1</name>
    <dbReference type="NCBI Taxonomy" id="944289"/>
    <lineage>
        <taxon>Eukaryota</taxon>
        <taxon>Fungi</taxon>
        <taxon>Dikarya</taxon>
        <taxon>Basidiomycota</taxon>
        <taxon>Agaricomycotina</taxon>
        <taxon>Agaricomycetes</taxon>
        <taxon>Agaricomycetidae</taxon>
        <taxon>Agaricales</taxon>
        <taxon>Marasmiineae</taxon>
        <taxon>Omphalotaceae</taxon>
        <taxon>Collybiopsis</taxon>
        <taxon>Collybiopsis luxurians</taxon>
    </lineage>
</organism>
<dbReference type="InterPro" id="IPR036188">
    <property type="entry name" value="FAD/NAD-bd_sf"/>
</dbReference>
<dbReference type="GO" id="GO:0016614">
    <property type="term" value="F:oxidoreductase activity, acting on CH-OH group of donors"/>
    <property type="evidence" value="ECO:0007669"/>
    <property type="project" value="InterPro"/>
</dbReference>
<dbReference type="PROSITE" id="PS00624">
    <property type="entry name" value="GMC_OXRED_2"/>
    <property type="match status" value="1"/>
</dbReference>
<comment type="cofactor">
    <cofactor evidence="1 3">
        <name>FAD</name>
        <dbReference type="ChEBI" id="CHEBI:57692"/>
    </cofactor>
</comment>
<feature type="binding site" evidence="3">
    <location>
        <position position="238"/>
    </location>
    <ligand>
        <name>FAD</name>
        <dbReference type="ChEBI" id="CHEBI:57692"/>
    </ligand>
</feature>
<proteinExistence type="inferred from homology"/>
<evidence type="ECO:0000256" key="4">
    <source>
        <dbReference type="RuleBase" id="RU003968"/>
    </source>
</evidence>
<dbReference type="AlphaFoldDB" id="A0A0D0BJL7"/>
<dbReference type="PROSITE" id="PS00623">
    <property type="entry name" value="GMC_OXRED_1"/>
    <property type="match status" value="1"/>
</dbReference>
<evidence type="ECO:0000256" key="1">
    <source>
        <dbReference type="ARBA" id="ARBA00001974"/>
    </source>
</evidence>
<feature type="domain" description="Glucose-methanol-choline oxidoreductase N-terminal" evidence="5">
    <location>
        <begin position="93"/>
        <end position="116"/>
    </location>
</feature>
<dbReference type="InterPro" id="IPR012132">
    <property type="entry name" value="GMC_OxRdtase"/>
</dbReference>
<evidence type="ECO:0000259" key="5">
    <source>
        <dbReference type="PROSITE" id="PS00623"/>
    </source>
</evidence>
<evidence type="ECO:0000259" key="6">
    <source>
        <dbReference type="PROSITE" id="PS00624"/>
    </source>
</evidence>
<dbReference type="OrthoDB" id="269227at2759"/>
<evidence type="ECO:0000256" key="3">
    <source>
        <dbReference type="PIRSR" id="PIRSR000137-2"/>
    </source>
</evidence>
<comment type="similarity">
    <text evidence="2 4">Belongs to the GMC oxidoreductase family.</text>
</comment>
<dbReference type="Proteomes" id="UP000053593">
    <property type="component" value="Unassembled WGS sequence"/>
</dbReference>